<organism evidence="1 2">
    <name type="scientific">Ceratosolen solmsi marchali</name>
    <dbReference type="NCBI Taxonomy" id="326594"/>
    <lineage>
        <taxon>Eukaryota</taxon>
        <taxon>Metazoa</taxon>
        <taxon>Ecdysozoa</taxon>
        <taxon>Arthropoda</taxon>
        <taxon>Hexapoda</taxon>
        <taxon>Insecta</taxon>
        <taxon>Pterygota</taxon>
        <taxon>Neoptera</taxon>
        <taxon>Endopterygota</taxon>
        <taxon>Hymenoptera</taxon>
        <taxon>Apocrita</taxon>
        <taxon>Proctotrupomorpha</taxon>
        <taxon>Chalcidoidea</taxon>
        <taxon>Agaonidae</taxon>
        <taxon>Agaoninae</taxon>
        <taxon>Ceratosolen</taxon>
    </lineage>
</organism>
<proteinExistence type="predicted"/>
<gene>
    <name evidence="2" type="primary">LOC105366659</name>
</gene>
<dbReference type="AlphaFoldDB" id="A0AAJ6YSI8"/>
<protein>
    <submittedName>
        <fullName evidence="2">Uncharacterized protein LOC105366659</fullName>
    </submittedName>
</protein>
<dbReference type="RefSeq" id="XP_011503482.1">
    <property type="nucleotide sequence ID" value="XM_011505180.1"/>
</dbReference>
<evidence type="ECO:0000313" key="1">
    <source>
        <dbReference type="Proteomes" id="UP000695007"/>
    </source>
</evidence>
<dbReference type="KEGG" id="csol:105366659"/>
<reference evidence="2" key="1">
    <citation type="submission" date="2025-08" db="UniProtKB">
        <authorList>
            <consortium name="RefSeq"/>
        </authorList>
    </citation>
    <scope>IDENTIFICATION</scope>
</reference>
<dbReference type="Proteomes" id="UP000695007">
    <property type="component" value="Unplaced"/>
</dbReference>
<accession>A0AAJ6YSI8</accession>
<sequence length="442" mass="51819">MIVRPSLRNLTWINGSNEEIIYRDEIGEYAVMNVKDGSTYPGIDPRMSRTYFLLYLSRLKIPIPYQHISTLYNCRHDKHSSDNQCIFRVLLLSFLNMALSRAITIISDIRSFNGSFQWIPYASTRCNPLLKNDLYVIHIVGLRIISYDEVLVYFIAAPLHSGSERFLYQLKVTYPPLEYQNHELPQCMTCPENFKRSPTLITEHAFETNTRGHRTQCTFSNILMSRNCQYYILKCKLRLLLRIANHQNNQLVTDEYELSLATHLASLGNYAVLYTMTVVKHVTKYFHRLDLYAGNGVFGGHMVLNLIAGPKMKKFLNKEDHNLFQCCAAIRPFTHWQNYIHPFTMKPTEGIIGVLRRKNYKVQYLLPLARHLRGTSFTLLRKSPEQEKYQEYFNDLVEMLSREGVSFNYHIYGKNCSSRFKLYEDLRKFFKKCFNSPSNCHL</sequence>
<keyword evidence="1" id="KW-1185">Reference proteome</keyword>
<dbReference type="GeneID" id="105366659"/>
<name>A0AAJ6YSI8_9HYME</name>
<dbReference type="Gene3D" id="2.140.10.30">
    <property type="entry name" value="Dipeptidylpeptidase IV, N-terminal domain"/>
    <property type="match status" value="1"/>
</dbReference>
<evidence type="ECO:0000313" key="2">
    <source>
        <dbReference type="RefSeq" id="XP_011503482.1"/>
    </source>
</evidence>